<gene>
    <name evidence="3" type="ORF">ASPFODRAFT_506397</name>
</gene>
<dbReference type="EMBL" id="KV878238">
    <property type="protein sequence ID" value="OJZ89831.1"/>
    <property type="molecule type" value="Genomic_DNA"/>
</dbReference>
<sequence>MMHRYPHEVVTKCFFVFLFPLPLPVPSLSPSVSFLDAKWGRKRAQWTPDPDENHLNKGLNVGVVPCLVRPAVGILLLSLVIRPDGRSCTLCSSVH</sequence>
<feature type="signal peptide" evidence="2">
    <location>
        <begin position="1"/>
        <end position="27"/>
    </location>
</feature>
<accession>A0A1M3TT37</accession>
<keyword evidence="1" id="KW-0812">Transmembrane</keyword>
<keyword evidence="2" id="KW-0732">Signal</keyword>
<dbReference type="AlphaFoldDB" id="A0A1M3TT37"/>
<dbReference type="VEuPathDB" id="FungiDB:ASPFODRAFT_506397"/>
<evidence type="ECO:0000313" key="3">
    <source>
        <dbReference type="EMBL" id="OJZ89831.1"/>
    </source>
</evidence>
<feature type="chain" id="PRO_5012838385" description="Secreted protein" evidence="2">
    <location>
        <begin position="28"/>
        <end position="95"/>
    </location>
</feature>
<name>A0A1M3TT37_ASPLC</name>
<protein>
    <recommendedName>
        <fullName evidence="5">Secreted protein</fullName>
    </recommendedName>
</protein>
<evidence type="ECO:0000256" key="2">
    <source>
        <dbReference type="SAM" id="SignalP"/>
    </source>
</evidence>
<organism evidence="3 4">
    <name type="scientific">Aspergillus luchuensis (strain CBS 106.47)</name>
    <dbReference type="NCBI Taxonomy" id="1137211"/>
    <lineage>
        <taxon>Eukaryota</taxon>
        <taxon>Fungi</taxon>
        <taxon>Dikarya</taxon>
        <taxon>Ascomycota</taxon>
        <taxon>Pezizomycotina</taxon>
        <taxon>Eurotiomycetes</taxon>
        <taxon>Eurotiomycetidae</taxon>
        <taxon>Eurotiales</taxon>
        <taxon>Aspergillaceae</taxon>
        <taxon>Aspergillus</taxon>
        <taxon>Aspergillus subgen. Circumdati</taxon>
    </lineage>
</organism>
<keyword evidence="1" id="KW-1133">Transmembrane helix</keyword>
<evidence type="ECO:0000256" key="1">
    <source>
        <dbReference type="SAM" id="Phobius"/>
    </source>
</evidence>
<keyword evidence="1" id="KW-0472">Membrane</keyword>
<reference evidence="4" key="1">
    <citation type="journal article" date="2017" name="Genome Biol.">
        <title>Comparative genomics reveals high biological diversity and specific adaptations in the industrially and medically important fungal genus Aspergillus.</title>
        <authorList>
            <person name="de Vries R.P."/>
            <person name="Riley R."/>
            <person name="Wiebenga A."/>
            <person name="Aguilar-Osorio G."/>
            <person name="Amillis S."/>
            <person name="Uchima C.A."/>
            <person name="Anderluh G."/>
            <person name="Asadollahi M."/>
            <person name="Askin M."/>
            <person name="Barry K."/>
            <person name="Battaglia E."/>
            <person name="Bayram O."/>
            <person name="Benocci T."/>
            <person name="Braus-Stromeyer S.A."/>
            <person name="Caldana C."/>
            <person name="Canovas D."/>
            <person name="Cerqueira G.C."/>
            <person name="Chen F."/>
            <person name="Chen W."/>
            <person name="Choi C."/>
            <person name="Clum A."/>
            <person name="Dos Santos R.A."/>
            <person name="Damasio A.R."/>
            <person name="Diallinas G."/>
            <person name="Emri T."/>
            <person name="Fekete E."/>
            <person name="Flipphi M."/>
            <person name="Freyberg S."/>
            <person name="Gallo A."/>
            <person name="Gournas C."/>
            <person name="Habgood R."/>
            <person name="Hainaut M."/>
            <person name="Harispe M.L."/>
            <person name="Henrissat B."/>
            <person name="Hilden K.S."/>
            <person name="Hope R."/>
            <person name="Hossain A."/>
            <person name="Karabika E."/>
            <person name="Karaffa L."/>
            <person name="Karanyi Z."/>
            <person name="Krasevec N."/>
            <person name="Kuo A."/>
            <person name="Kusch H."/>
            <person name="LaButti K."/>
            <person name="Lagendijk E.L."/>
            <person name="Lapidus A."/>
            <person name="Levasseur A."/>
            <person name="Lindquist E."/>
            <person name="Lipzen A."/>
            <person name="Logrieco A.F."/>
            <person name="MacCabe A."/>
            <person name="Maekelae M.R."/>
            <person name="Malavazi I."/>
            <person name="Melin P."/>
            <person name="Meyer V."/>
            <person name="Mielnichuk N."/>
            <person name="Miskei M."/>
            <person name="Molnar A.P."/>
            <person name="Mule G."/>
            <person name="Ngan C.Y."/>
            <person name="Orejas M."/>
            <person name="Orosz E."/>
            <person name="Ouedraogo J.P."/>
            <person name="Overkamp K.M."/>
            <person name="Park H.-S."/>
            <person name="Perrone G."/>
            <person name="Piumi F."/>
            <person name="Punt P.J."/>
            <person name="Ram A.F."/>
            <person name="Ramon A."/>
            <person name="Rauscher S."/>
            <person name="Record E."/>
            <person name="Riano-Pachon D.M."/>
            <person name="Robert V."/>
            <person name="Roehrig J."/>
            <person name="Ruller R."/>
            <person name="Salamov A."/>
            <person name="Salih N.S."/>
            <person name="Samson R.A."/>
            <person name="Sandor E."/>
            <person name="Sanguinetti M."/>
            <person name="Schuetze T."/>
            <person name="Sepcic K."/>
            <person name="Shelest E."/>
            <person name="Sherlock G."/>
            <person name="Sophianopoulou V."/>
            <person name="Squina F.M."/>
            <person name="Sun H."/>
            <person name="Susca A."/>
            <person name="Todd R.B."/>
            <person name="Tsang A."/>
            <person name="Unkles S.E."/>
            <person name="van de Wiele N."/>
            <person name="van Rossen-Uffink D."/>
            <person name="Oliveira J.V."/>
            <person name="Vesth T.C."/>
            <person name="Visser J."/>
            <person name="Yu J.-H."/>
            <person name="Zhou M."/>
            <person name="Andersen M.R."/>
            <person name="Archer D.B."/>
            <person name="Baker S.E."/>
            <person name="Benoit I."/>
            <person name="Brakhage A.A."/>
            <person name="Braus G.H."/>
            <person name="Fischer R."/>
            <person name="Frisvad J.C."/>
            <person name="Goldman G.H."/>
            <person name="Houbraken J."/>
            <person name="Oakley B."/>
            <person name="Pocsi I."/>
            <person name="Scazzocchio C."/>
            <person name="Seiboth B."/>
            <person name="vanKuyk P.A."/>
            <person name="Wortman J."/>
            <person name="Dyer P.S."/>
            <person name="Grigoriev I.V."/>
        </authorList>
    </citation>
    <scope>NUCLEOTIDE SEQUENCE [LARGE SCALE GENOMIC DNA]</scope>
    <source>
        <strain evidence="4">CBS 106.47</strain>
    </source>
</reference>
<evidence type="ECO:0000313" key="4">
    <source>
        <dbReference type="Proteomes" id="UP000184063"/>
    </source>
</evidence>
<dbReference type="Proteomes" id="UP000184063">
    <property type="component" value="Unassembled WGS sequence"/>
</dbReference>
<feature type="transmembrane region" description="Helical" evidence="1">
    <location>
        <begin position="59"/>
        <end position="81"/>
    </location>
</feature>
<evidence type="ECO:0008006" key="5">
    <source>
        <dbReference type="Google" id="ProtNLM"/>
    </source>
</evidence>
<proteinExistence type="predicted"/>